<feature type="compositionally biased region" description="Basic and acidic residues" evidence="16">
    <location>
        <begin position="354"/>
        <end position="411"/>
    </location>
</feature>
<keyword evidence="12" id="KW-0342">GTP-binding</keyword>
<dbReference type="AlphaFoldDB" id="A0A7M5XJU5"/>
<keyword evidence="8" id="KW-0479">Metal-binding</keyword>
<evidence type="ECO:0000256" key="1">
    <source>
        <dbReference type="ARBA" id="ARBA00001944"/>
    </source>
</evidence>
<evidence type="ECO:0000256" key="7">
    <source>
        <dbReference type="ARBA" id="ARBA00022540"/>
    </source>
</evidence>
<protein>
    <recommendedName>
        <fullName evidence="5">Eukaryotic translation initiation factor 5B</fullName>
        <ecNumber evidence="4">3.6.5.3</ecNumber>
    </recommendedName>
    <alternativeName>
        <fullName evidence="13">Translation initiation factor IF-2</fullName>
    </alternativeName>
</protein>
<feature type="compositionally biased region" description="Basic and acidic residues" evidence="16">
    <location>
        <begin position="469"/>
        <end position="507"/>
    </location>
</feature>
<dbReference type="InterPro" id="IPR015760">
    <property type="entry name" value="TIF_IF2"/>
</dbReference>
<dbReference type="PRINTS" id="PR00315">
    <property type="entry name" value="ELONGATNFCT"/>
</dbReference>
<feature type="compositionally biased region" description="Low complexity" evidence="16">
    <location>
        <begin position="254"/>
        <end position="263"/>
    </location>
</feature>
<reference evidence="18" key="1">
    <citation type="submission" date="2021-01" db="UniProtKB">
        <authorList>
            <consortium name="EnsemblMetazoa"/>
        </authorList>
    </citation>
    <scope>IDENTIFICATION</scope>
</reference>
<evidence type="ECO:0000256" key="4">
    <source>
        <dbReference type="ARBA" id="ARBA00011986"/>
    </source>
</evidence>
<comment type="function">
    <text evidence="14">Plays a role in translation initiation. Ribosome-dependent GTPase that promotes the joining of the 60S ribosomal subunit to the pre-initiation complex to form the 80S initiation complex with the initiator methionine-tRNA in the P-site base paired to the start codon. Together with eIF1A (EIF1AX), actively orients the initiator methionine-tRNA in a conformation that allows 60S ribosomal subunit joining to form the 80S initiation complex. Is released after formation of the 80S initiation complex. Its GTPase activity is not essential for ribosomal subunits joining, but GTP hydrolysis is needed for eIF1A (EIF1AX) ejection quickly followed by EIF5B release to form elongation-competent ribosomes. In contrast to its procaryotic homolog, does not promote recruitment of Met-rRNA to the small ribosomal subunit.</text>
</comment>
<dbReference type="InterPro" id="IPR029459">
    <property type="entry name" value="EFTU-type"/>
</dbReference>
<dbReference type="InterPro" id="IPR000795">
    <property type="entry name" value="T_Tr_GTP-bd_dom"/>
</dbReference>
<evidence type="ECO:0000256" key="10">
    <source>
        <dbReference type="ARBA" id="ARBA00022801"/>
    </source>
</evidence>
<name>A0A7M5XJU5_9CNID</name>
<feature type="region of interest" description="Disordered" evidence="16">
    <location>
        <begin position="1"/>
        <end position="612"/>
    </location>
</feature>
<dbReference type="GO" id="GO:0003924">
    <property type="term" value="F:GTPase activity"/>
    <property type="evidence" value="ECO:0007669"/>
    <property type="project" value="InterPro"/>
</dbReference>
<feature type="compositionally biased region" description="Basic and acidic residues" evidence="16">
    <location>
        <begin position="227"/>
        <end position="244"/>
    </location>
</feature>
<evidence type="ECO:0000256" key="14">
    <source>
        <dbReference type="ARBA" id="ARBA00053410"/>
    </source>
</evidence>
<feature type="compositionally biased region" description="Basic and acidic residues" evidence="16">
    <location>
        <begin position="180"/>
        <end position="212"/>
    </location>
</feature>
<accession>A0A7M5XJU5</accession>
<dbReference type="InterPro" id="IPR027417">
    <property type="entry name" value="P-loop_NTPase"/>
</dbReference>
<evidence type="ECO:0000256" key="2">
    <source>
        <dbReference type="ARBA" id="ARBA00004496"/>
    </source>
</evidence>
<feature type="compositionally biased region" description="Basic residues" evidence="16">
    <location>
        <begin position="317"/>
        <end position="326"/>
    </location>
</feature>
<keyword evidence="10" id="KW-0378">Hydrolase</keyword>
<dbReference type="GO" id="GO:0046872">
    <property type="term" value="F:metal ion binding"/>
    <property type="evidence" value="ECO:0007669"/>
    <property type="project" value="UniProtKB-KW"/>
</dbReference>
<organism evidence="18 19">
    <name type="scientific">Clytia hemisphaerica</name>
    <dbReference type="NCBI Taxonomy" id="252671"/>
    <lineage>
        <taxon>Eukaryota</taxon>
        <taxon>Metazoa</taxon>
        <taxon>Cnidaria</taxon>
        <taxon>Hydrozoa</taxon>
        <taxon>Hydroidolina</taxon>
        <taxon>Leptothecata</taxon>
        <taxon>Obeliida</taxon>
        <taxon>Clytiidae</taxon>
        <taxon>Clytia</taxon>
    </lineage>
</organism>
<feature type="compositionally biased region" description="Basic residues" evidence="16">
    <location>
        <begin position="452"/>
        <end position="462"/>
    </location>
</feature>
<dbReference type="CDD" id="cd01887">
    <property type="entry name" value="IF2_eIF5B"/>
    <property type="match status" value="1"/>
</dbReference>
<dbReference type="FunFam" id="3.40.50.10050:FF:000002">
    <property type="entry name" value="Eukaryotic translation initiation factor 5B"/>
    <property type="match status" value="1"/>
</dbReference>
<dbReference type="Pfam" id="PF11987">
    <property type="entry name" value="IF-2"/>
    <property type="match status" value="1"/>
</dbReference>
<feature type="compositionally biased region" description="Basic and acidic residues" evidence="16">
    <location>
        <begin position="532"/>
        <end position="560"/>
    </location>
</feature>
<keyword evidence="19" id="KW-1185">Reference proteome</keyword>
<evidence type="ECO:0000256" key="16">
    <source>
        <dbReference type="SAM" id="MobiDB-lite"/>
    </source>
</evidence>
<evidence type="ECO:0000256" key="3">
    <source>
        <dbReference type="ARBA" id="ARBA00007733"/>
    </source>
</evidence>
<dbReference type="NCBIfam" id="TIGR00231">
    <property type="entry name" value="small_GTP"/>
    <property type="match status" value="1"/>
</dbReference>
<dbReference type="SUPFAM" id="SSF52156">
    <property type="entry name" value="Initiation factor IF2/eIF5b, domain 3"/>
    <property type="match status" value="1"/>
</dbReference>
<dbReference type="FunFam" id="2.40.30.10:FF:000026">
    <property type="entry name" value="Eukaryotic translation initiation factor 5B"/>
    <property type="match status" value="1"/>
</dbReference>
<dbReference type="InterPro" id="IPR023115">
    <property type="entry name" value="TIF_IF2_dom3"/>
</dbReference>
<comment type="subcellular location">
    <subcellularLocation>
        <location evidence="2">Cytoplasm</location>
    </subcellularLocation>
</comment>
<dbReference type="FunFam" id="2.40.30.10:FF:000013">
    <property type="entry name" value="eukaryotic translation initiation factor 5B"/>
    <property type="match status" value="1"/>
</dbReference>
<evidence type="ECO:0000256" key="6">
    <source>
        <dbReference type="ARBA" id="ARBA00022490"/>
    </source>
</evidence>
<dbReference type="EC" id="3.6.5.3" evidence="4"/>
<keyword evidence="9" id="KW-0547">Nucleotide-binding</keyword>
<feature type="compositionally biased region" description="Basic and acidic residues" evidence="16">
    <location>
        <begin position="327"/>
        <end position="336"/>
    </location>
</feature>
<dbReference type="SUPFAM" id="SSF50447">
    <property type="entry name" value="Translation proteins"/>
    <property type="match status" value="1"/>
</dbReference>
<comment type="subunit">
    <text evidence="15">Interacts through its C-terminal domain (CTD) with the CTD of eIF1A (EIF1AX) or with the CTD of EIF5 (mutually exclusive) through a common binding site. Interacts with eIF1A (EIF1AX) from the location of the start codon by the 43S complex until the formation of the 80S complex. Interacts with ANXA5 in a calcium and phospholipid-dependent manner.</text>
</comment>
<evidence type="ECO:0000313" key="18">
    <source>
        <dbReference type="EnsemblMetazoa" id="CLYHEMP024811.1"/>
    </source>
</evidence>
<feature type="compositionally biased region" description="Basic and acidic residues" evidence="16">
    <location>
        <begin position="143"/>
        <end position="152"/>
    </location>
</feature>
<dbReference type="PANTHER" id="PTHR43381">
    <property type="entry name" value="TRANSLATION INITIATION FACTOR IF-2-RELATED"/>
    <property type="match status" value="1"/>
</dbReference>
<dbReference type="FunFam" id="3.40.50.300:FF:000112">
    <property type="entry name" value="Eukaryotic translation initiation factor 5B"/>
    <property type="match status" value="1"/>
</dbReference>
<keyword evidence="6" id="KW-0963">Cytoplasm</keyword>
<dbReference type="Gene3D" id="3.40.50.300">
    <property type="entry name" value="P-loop containing nucleotide triphosphate hydrolases"/>
    <property type="match status" value="1"/>
</dbReference>
<dbReference type="CDD" id="cd03703">
    <property type="entry name" value="aeIF5B_II"/>
    <property type="match status" value="1"/>
</dbReference>
<evidence type="ECO:0000256" key="15">
    <source>
        <dbReference type="ARBA" id="ARBA00061781"/>
    </source>
</evidence>
<feature type="compositionally biased region" description="Basic and acidic residues" evidence="16">
    <location>
        <begin position="268"/>
        <end position="298"/>
    </location>
</feature>
<dbReference type="Pfam" id="PF14578">
    <property type="entry name" value="GTP_EFTU_D4"/>
    <property type="match status" value="1"/>
</dbReference>
<feature type="compositionally biased region" description="Acidic residues" evidence="16">
    <location>
        <begin position="56"/>
        <end position="68"/>
    </location>
</feature>
<feature type="compositionally biased region" description="Basic and acidic residues" evidence="16">
    <location>
        <begin position="439"/>
        <end position="451"/>
    </location>
</feature>
<feature type="domain" description="Tr-type G" evidence="17">
    <location>
        <begin position="633"/>
        <end position="851"/>
    </location>
</feature>
<sequence length="1224" mass="138603">MGKGKKKRNDDDWENDLDEIAKEAGIDLSNQSEEVPDIPQPSKKEKKKKKGKVEEKNEELEEDKEENEVTGAPSKKANKPKPSFSSLMLEDDEDDNDEPSDQESPEEIVTQTQSKSKKKKDKKKKNKNDENDDIADILNDLELTDKKEDKSSKKSKKKKKKDQDLEDVHNIEDNENQEQETNKTEPEQTEKAEDVENENKDNANENKDNDNKEDTEDGSGMKTAAQKRAEKKEREKKKKQEDKKKAKKKKKEAAAGAAGAAAEEGNEESAKVEDKPEDTAQEDQPKVEDNEGTVKAEGGEEVEKEGESGDEGEGKDKKKKKKKKKKGGEEEKEDKKKTKKPNKAAIARMQEALEEVKREEERLRLEAEAKAKAEEEAEEARLEKLRLEKEKKEKKKQKEKERIARLKKEGKFLTPAQKEQKRKAEAMLAAMREQGIHVPSKDDTTAAEKPKRPQYGRKKKPGKNNQQQKQKEEVTEETKTEEPPKSPEPTKEEPQEKKKEEEKKEDVTDSWDANDADDGIADSWDAEEDKEDKEKEKAQAETKEKGKKLETQVSTKSKEEAEGESSSEEEDESDEEESSDEESDSEDESESESESESEEEDTRLTPERIKERARDRIERRKLANENNRTTDVLRAPVVCVLGHVDTGKTKILDKIRRTNVQDGEAGGITQQIGATNIPVEKIKEQTKMVKEFQKFDLKLPGLLIIDTPGHESFSNLRSRGSNLCDMAILVVDIMHGLEPQTIESINLLKKKQTPFVVALNKIDRLYEWKKAPNMQVEDTVKNLKKIAKQEFEERTNLVINQFAEQGLNAALHFKNIDEKSYISLVPTSAHSGDGMGDLMAIICRLTQTRLAKKLAFSEELESTVMEVKAIPGLGMTIDVILVNGQLKEGDTIVTGGIDGAIITQIRSVLTPQPMRELRVKAQYIHHKCLRAAQGVKLIGKDLDKVLAGSPVFVAQNPDEVEVLREEVEEFVSSSLKAIKVAERGVYVQASTLGSLEALLEFLKTSKIPYCGVNIGPVHKRDIMKCSVMLEHEPMYAVVLAFDVKVERDAQEYADKEGIKIFTAEIIYHLFDKFTAYCEEYKDKQREKHKHLAVYPCKLKIMPEHIFNTRDPIVLGVNVEAGTLRIGTPIIVPAKGNVFIGFVTGIEANHKQLEKAQTGQEVCVKIDAVPGEAPKLFGRHFTDEDIMCSRINRESIDIMKQYFRDDMVKSDWQLIIELKKLLSIM</sequence>
<comment type="similarity">
    <text evidence="3">Belongs to the TRAFAC class translation factor GTPase superfamily. Classic translation factor GTPase family. IF-2 subfamily.</text>
</comment>
<dbReference type="GeneID" id="136816340"/>
<dbReference type="Pfam" id="PF00009">
    <property type="entry name" value="GTP_EFTU"/>
    <property type="match status" value="1"/>
</dbReference>
<dbReference type="PANTHER" id="PTHR43381:SF4">
    <property type="entry name" value="EUKARYOTIC TRANSLATION INITIATION FACTOR 5B"/>
    <property type="match status" value="1"/>
</dbReference>
<evidence type="ECO:0000256" key="13">
    <source>
        <dbReference type="ARBA" id="ARBA00032478"/>
    </source>
</evidence>
<dbReference type="Proteomes" id="UP000594262">
    <property type="component" value="Unplaced"/>
</dbReference>
<dbReference type="CDD" id="cd16266">
    <property type="entry name" value="IF2_aeIF5B_IV"/>
    <property type="match status" value="1"/>
</dbReference>
<dbReference type="InterPro" id="IPR009000">
    <property type="entry name" value="Transl_B-barrel_sf"/>
</dbReference>
<dbReference type="InterPro" id="IPR005225">
    <property type="entry name" value="Small_GTP-bd"/>
</dbReference>
<dbReference type="GO" id="GO:0005525">
    <property type="term" value="F:GTP binding"/>
    <property type="evidence" value="ECO:0007669"/>
    <property type="project" value="UniProtKB-KW"/>
</dbReference>
<evidence type="ECO:0000256" key="9">
    <source>
        <dbReference type="ARBA" id="ARBA00022741"/>
    </source>
</evidence>
<evidence type="ECO:0000256" key="11">
    <source>
        <dbReference type="ARBA" id="ARBA00022917"/>
    </source>
</evidence>
<dbReference type="Gene3D" id="2.40.30.10">
    <property type="entry name" value="Translation factors"/>
    <property type="match status" value="2"/>
</dbReference>
<dbReference type="Gene3D" id="3.40.50.10050">
    <property type="entry name" value="Translation initiation factor IF- 2, domain 3"/>
    <property type="match status" value="1"/>
</dbReference>
<dbReference type="EnsemblMetazoa" id="CLYHEMT024811.1">
    <property type="protein sequence ID" value="CLYHEMP024811.1"/>
    <property type="gene ID" value="CLYHEMG024811"/>
</dbReference>
<evidence type="ECO:0000256" key="8">
    <source>
        <dbReference type="ARBA" id="ARBA00022723"/>
    </source>
</evidence>
<feature type="compositionally biased region" description="Acidic residues" evidence="16">
    <location>
        <begin position="561"/>
        <end position="601"/>
    </location>
</feature>
<keyword evidence="11" id="KW-0648">Protein biosynthesis</keyword>
<dbReference type="RefSeq" id="XP_066928762.1">
    <property type="nucleotide sequence ID" value="XM_067072661.1"/>
</dbReference>
<dbReference type="NCBIfam" id="NF003078">
    <property type="entry name" value="PRK04004.1"/>
    <property type="match status" value="1"/>
</dbReference>
<evidence type="ECO:0000256" key="5">
    <source>
        <dbReference type="ARBA" id="ARBA00013824"/>
    </source>
</evidence>
<proteinExistence type="inferred from homology"/>
<evidence type="ECO:0000313" key="19">
    <source>
        <dbReference type="Proteomes" id="UP000594262"/>
    </source>
</evidence>
<feature type="compositionally biased region" description="Acidic residues" evidence="16">
    <location>
        <begin position="89"/>
        <end position="106"/>
    </location>
</feature>
<evidence type="ECO:0000259" key="17">
    <source>
        <dbReference type="PROSITE" id="PS51722"/>
    </source>
</evidence>
<feature type="compositionally biased region" description="Basic and acidic residues" evidence="16">
    <location>
        <begin position="602"/>
        <end position="612"/>
    </location>
</feature>
<dbReference type="PROSITE" id="PS51722">
    <property type="entry name" value="G_TR_2"/>
    <property type="match status" value="1"/>
</dbReference>
<dbReference type="InterPro" id="IPR036925">
    <property type="entry name" value="TIF_IF2_dom3_sf"/>
</dbReference>
<dbReference type="SUPFAM" id="SSF52540">
    <property type="entry name" value="P-loop containing nucleoside triphosphate hydrolases"/>
    <property type="match status" value="1"/>
</dbReference>
<dbReference type="OrthoDB" id="4928at2759"/>
<feature type="compositionally biased region" description="Acidic residues" evidence="16">
    <location>
        <begin position="508"/>
        <end position="531"/>
    </location>
</feature>
<evidence type="ECO:0000256" key="12">
    <source>
        <dbReference type="ARBA" id="ARBA00023134"/>
    </source>
</evidence>
<feature type="compositionally biased region" description="Basic residues" evidence="16">
    <location>
        <begin position="115"/>
        <end position="126"/>
    </location>
</feature>
<feature type="compositionally biased region" description="Acidic residues" evidence="16">
    <location>
        <begin position="299"/>
        <end position="313"/>
    </location>
</feature>
<dbReference type="GO" id="GO:0005739">
    <property type="term" value="C:mitochondrion"/>
    <property type="evidence" value="ECO:0007669"/>
    <property type="project" value="TreeGrafter"/>
</dbReference>
<comment type="cofactor">
    <cofactor evidence="1">
        <name>a monovalent cation</name>
        <dbReference type="ChEBI" id="CHEBI:60242"/>
    </cofactor>
</comment>
<dbReference type="GO" id="GO:0003743">
    <property type="term" value="F:translation initiation factor activity"/>
    <property type="evidence" value="ECO:0007669"/>
    <property type="project" value="UniProtKB-KW"/>
</dbReference>
<keyword evidence="7" id="KW-0396">Initiation factor</keyword>
<feature type="compositionally biased region" description="Basic and acidic residues" evidence="16">
    <location>
        <begin position="161"/>
        <end position="172"/>
    </location>
</feature>